<dbReference type="SUPFAM" id="SSF56784">
    <property type="entry name" value="HAD-like"/>
    <property type="match status" value="1"/>
</dbReference>
<dbReference type="GO" id="GO:0016791">
    <property type="term" value="F:phosphatase activity"/>
    <property type="evidence" value="ECO:0007669"/>
    <property type="project" value="TreeGrafter"/>
</dbReference>
<dbReference type="PANTHER" id="PTHR10000:SF8">
    <property type="entry name" value="HAD SUPERFAMILY HYDROLASE-LIKE, TYPE 3"/>
    <property type="match status" value="1"/>
</dbReference>
<dbReference type="InterPro" id="IPR036412">
    <property type="entry name" value="HAD-like_sf"/>
</dbReference>
<proteinExistence type="predicted"/>
<protein>
    <submittedName>
        <fullName evidence="1">HAD family phosphatase</fullName>
    </submittedName>
</protein>
<dbReference type="InterPro" id="IPR000150">
    <property type="entry name" value="Cof"/>
</dbReference>
<dbReference type="SFLD" id="SFLDG01140">
    <property type="entry name" value="C2.B:_Phosphomannomutase_and_P"/>
    <property type="match status" value="1"/>
</dbReference>
<dbReference type="AlphaFoldDB" id="A0AAT9LC25"/>
<organism evidence="1">
    <name type="scientific">Candidatus Fermentithermobacillus carboniphilus</name>
    <dbReference type="NCBI Taxonomy" id="3085328"/>
    <lineage>
        <taxon>Bacteria</taxon>
        <taxon>Bacillati</taxon>
        <taxon>Bacillota</taxon>
        <taxon>Candidatus Fermentithermobacillia</taxon>
        <taxon>Candidatus Fermentithermobacillales</taxon>
        <taxon>Candidatus Fermentithermobacillaceae</taxon>
        <taxon>Candidatus Fermentithermobacillus</taxon>
    </lineage>
</organism>
<dbReference type="GO" id="GO:0000287">
    <property type="term" value="F:magnesium ion binding"/>
    <property type="evidence" value="ECO:0007669"/>
    <property type="project" value="TreeGrafter"/>
</dbReference>
<evidence type="ECO:0000313" key="1">
    <source>
        <dbReference type="EMBL" id="QUL98318.1"/>
    </source>
</evidence>
<dbReference type="SFLD" id="SFLDS00003">
    <property type="entry name" value="Haloacid_Dehalogenase"/>
    <property type="match status" value="1"/>
</dbReference>
<dbReference type="PROSITE" id="PS01229">
    <property type="entry name" value="COF_2"/>
    <property type="match status" value="1"/>
</dbReference>
<dbReference type="InterPro" id="IPR006379">
    <property type="entry name" value="HAD-SF_hydro_IIB"/>
</dbReference>
<reference evidence="1" key="2">
    <citation type="journal article" date="2023" name="Biology">
        <title>Prokaryotic Life Associated with Coal-Fire Gas Vents Revealed by Metagenomics.</title>
        <authorList>
            <person name="Kadnikov V.V."/>
            <person name="Mardanov A.V."/>
            <person name="Beletsky A.V."/>
            <person name="Karnachuk O.V."/>
            <person name="Ravin N.V."/>
        </authorList>
    </citation>
    <scope>NUCLEOTIDE SEQUENCE</scope>
    <source>
        <strain evidence="1">Bu02</strain>
    </source>
</reference>
<dbReference type="NCBIfam" id="TIGR01484">
    <property type="entry name" value="HAD-SF-IIB"/>
    <property type="match status" value="1"/>
</dbReference>
<accession>A0AAT9LC25</accession>
<dbReference type="CDD" id="cd07516">
    <property type="entry name" value="HAD_Pase"/>
    <property type="match status" value="1"/>
</dbReference>
<dbReference type="InterPro" id="IPR023214">
    <property type="entry name" value="HAD_sf"/>
</dbReference>
<gene>
    <name evidence="1" type="ORF">IMF26_09875</name>
</gene>
<dbReference type="PANTHER" id="PTHR10000">
    <property type="entry name" value="PHOSPHOSERINE PHOSPHATASE"/>
    <property type="match status" value="1"/>
</dbReference>
<dbReference type="EMBL" id="CP062796">
    <property type="protein sequence ID" value="QUL98318.1"/>
    <property type="molecule type" value="Genomic_DNA"/>
</dbReference>
<dbReference type="KEGG" id="fcz:IMF26_09875"/>
<reference evidence="1" key="1">
    <citation type="submission" date="2020-10" db="EMBL/GenBank/DDBJ databases">
        <authorList>
            <person name="Kadnikov V."/>
            <person name="Beletsky A.V."/>
            <person name="Mardanov A.V."/>
            <person name="Karnachuk O.V."/>
            <person name="Ravin N.V."/>
        </authorList>
    </citation>
    <scope>NUCLEOTIDE SEQUENCE</scope>
    <source>
        <strain evidence="1">Bu02</strain>
    </source>
</reference>
<dbReference type="Gene3D" id="3.30.1240.10">
    <property type="match status" value="1"/>
</dbReference>
<dbReference type="Pfam" id="PF08282">
    <property type="entry name" value="Hydrolase_3"/>
    <property type="match status" value="1"/>
</dbReference>
<sequence length="281" mass="30836">MPIRLVAVDLDGTLLRSDGTCSLYTRSVIRKACRRGLRVVIATGRPSTAAVRIASWLGIAEPVVACNGAHILSAPPREEWQFTPIPEEVCRGVIKVLSDMGLCFHLHLRGSYAVELRYIWKIVSKEFGPKEFFCSLIGMRPSAPYKVLKNGESQKYAGRIPKICLFDDPGVIREAVTALSAMFPEKLQFVKTGSRFLEIMDASVNKGLALQLVAERLGIAREEIAALGDGDNDVEMLKMAGVGVAMANATPRLSLVADRFTFSCDDEGVAEFIEEILDNPY</sequence>
<dbReference type="Gene3D" id="3.40.50.1000">
    <property type="entry name" value="HAD superfamily/HAD-like"/>
    <property type="match status" value="1"/>
</dbReference>
<name>A0AAT9LC25_9FIRM</name>
<dbReference type="NCBIfam" id="TIGR00099">
    <property type="entry name" value="Cof-subfamily"/>
    <property type="match status" value="1"/>
</dbReference>
<dbReference type="GO" id="GO:0005829">
    <property type="term" value="C:cytosol"/>
    <property type="evidence" value="ECO:0007669"/>
    <property type="project" value="TreeGrafter"/>
</dbReference>